<dbReference type="GO" id="GO:0003677">
    <property type="term" value="F:DNA binding"/>
    <property type="evidence" value="ECO:0007669"/>
    <property type="project" value="UniProtKB-UniRule"/>
</dbReference>
<keyword evidence="3 13" id="KW-0540">Nuclease</keyword>
<evidence type="ECO:0000313" key="16">
    <source>
        <dbReference type="Proteomes" id="UP000434036"/>
    </source>
</evidence>
<dbReference type="Pfam" id="PF18541">
    <property type="entry name" value="RuvC_III"/>
    <property type="match status" value="1"/>
</dbReference>
<comment type="caution">
    <text evidence="15">The sequence shown here is derived from an EMBL/GenBank/DDBJ whole genome shotgun (WGS) entry which is preliminary data.</text>
</comment>
<name>A0A6N8U455_9FIRM</name>
<keyword evidence="5 13" id="KW-0255">Endonuclease</keyword>
<evidence type="ECO:0000256" key="7">
    <source>
        <dbReference type="ARBA" id="ARBA00022842"/>
    </source>
</evidence>
<dbReference type="RefSeq" id="WP_160624392.1">
    <property type="nucleotide sequence ID" value="NZ_WUUQ01000001.1"/>
</dbReference>
<comment type="cofactor">
    <cofactor evidence="1 13">
        <name>Mg(2+)</name>
        <dbReference type="ChEBI" id="CHEBI:18420"/>
    </cofactor>
</comment>
<accession>A0A6N8U455</accession>
<feature type="binding site" evidence="13">
    <location>
        <position position="537"/>
    </location>
    <ligand>
        <name>Mg(2+)</name>
        <dbReference type="ChEBI" id="CHEBI:18420"/>
        <label>2</label>
    </ligand>
</feature>
<feature type="binding site" evidence="13">
    <location>
        <position position="809"/>
    </location>
    <ligand>
        <name>Mg(2+)</name>
        <dbReference type="ChEBI" id="CHEBI:18420"/>
        <label>2</label>
    </ligand>
</feature>
<comment type="domain">
    <text evidence="13">Has 2 endonuclease domains. The discontinuous RuvC-like domain cleaves the target DNA noncomplementary to crRNA while the HNH nuclease domain cleaves the target DNA complementary to crRNA.</text>
</comment>
<feature type="active site" description="For RuvC-like nuclease domain" evidence="13">
    <location>
        <position position="11"/>
    </location>
</feature>
<keyword evidence="11" id="KW-0464">Manganese</keyword>
<feature type="binding site" evidence="13">
    <location>
        <position position="11"/>
    </location>
    <ligand>
        <name>Mg(2+)</name>
        <dbReference type="ChEBI" id="CHEBI:18420"/>
        <label>1</label>
    </ligand>
</feature>
<evidence type="ECO:0000256" key="4">
    <source>
        <dbReference type="ARBA" id="ARBA00022723"/>
    </source>
</evidence>
<dbReference type="EC" id="3.1.-.-" evidence="13"/>
<feature type="active site" description="Proton acceptor for HNH nuclease domain" evidence="13">
    <location>
        <position position="627"/>
    </location>
</feature>
<evidence type="ECO:0000256" key="2">
    <source>
        <dbReference type="ARBA" id="ARBA00005244"/>
    </source>
</evidence>
<keyword evidence="6 13" id="KW-0378">Hydrolase</keyword>
<evidence type="ECO:0000256" key="12">
    <source>
        <dbReference type="ARBA" id="ARBA00046380"/>
    </source>
</evidence>
<keyword evidence="9 13" id="KW-0051">Antiviral defense</keyword>
<reference evidence="15 16" key="2">
    <citation type="submission" date="2020-01" db="EMBL/GenBank/DDBJ databases">
        <title>Clostridiaceae sp. nov. isolated from the gut of human by culturomics.</title>
        <authorList>
            <person name="Chang Y."/>
        </authorList>
    </citation>
    <scope>NUCLEOTIDE SEQUENCE [LARGE SCALE GENOMIC DNA]</scope>
    <source>
        <strain evidence="15 16">DONG20-135</strain>
    </source>
</reference>
<keyword evidence="4 13" id="KW-0479">Metal-binding</keyword>
<dbReference type="AlphaFoldDB" id="A0A6N8U455"/>
<comment type="similarity">
    <text evidence="13">Belongs to the CRISPR-associated Cas9 family.</text>
</comment>
<dbReference type="GO" id="GO:0003723">
    <property type="term" value="F:RNA binding"/>
    <property type="evidence" value="ECO:0007669"/>
    <property type="project" value="UniProtKB-UniRule"/>
</dbReference>
<dbReference type="GO" id="GO:0004519">
    <property type="term" value="F:endonuclease activity"/>
    <property type="evidence" value="ECO:0007669"/>
    <property type="project" value="UniProtKB-UniRule"/>
</dbReference>
<evidence type="ECO:0000259" key="14">
    <source>
        <dbReference type="PROSITE" id="PS51749"/>
    </source>
</evidence>
<sequence length="1190" mass="139823">MKKENYIMGLDLGVGSVGWSCMAVNDNHEPCRLIAANSRIFPSKNGSMEERRNARGLRRLIRRKKARIKKVKNLFVEYDFFTKEQINEFFDFEAKNYENPYRLKCRGLTSALTKEELLICLVHYAKYRGFRSNRKNKEVAKDTKSASEEQKLLYSIEQTQTFLDENNCTISQYILSDPKFKDKIKNTSGNFKIGVTRKMITDEAEQVLDTQITCGLIDDSFKKSYLDILTYQRSFSEGPESGPYSNPIVHMIGTCSFDKQLRAPIAAPTYEVFILLQKLTNIYYYKDSYRDKKQLSVEQIQAIVEKAKKTKEIKYKHVMEIIGEDVHFTGLTLSRKDYAEINKKGKKHPERNLDDLRKKQKLETSICKMEITSYFKNAFKKVHRIDDLKLLDEIADLLSKYKTDKEIEKYLDHDDYPLLRQQDEDIKGVVKGLDEGKFIRFGKLSFHVLYEIVPLMLEKGYMYSDAMREAGFDHVNKKSDDKVHDQLPSVSDIFDDLDMSVTNRCVRTTLQETKNLINALIRKYGKPEEIHVEVARELTKDENERAKIMDSQISNKVEKINLKRQILSKFDCFYSEDQIKHNDLLKYKLFIEQKGIDPYMLAYTNDENVSKIHEKDIFDNDAYEIDHILPYSMCFNDLYSNKVLVSTKMNREKGNRIPYEAFHARPGFLKFQSWVYKNIHDARKRENYLTKKVTEEMLEEFSARALNDTRYATKVLCKIISYYFSDVKVRSFTGQVTSKLKGIWHLNTLTHSYQSGDLLRHDKRDEKLDQLYKRMDDEMDIIKQKEIKSKIISMEKDIEKKDRSNHLHHALDATIIACATDTLRRRIEMHEMYIRQRTLNIQRYRIPVIEEKTGELKEYRYEEKATQDLSDYFDITKNMNYRQFPVPYANFVEEIKLRIYERDEEVLRKSLCTFPNYTKEQIEKVKPLMISHKIIKKQNSRLHEATIMGVRKNPENQQEIVLTKRISIDKDSFKLDSVEKIYDSKGTQKAIYDAVKVWLAGYDNGSKAYTAHQGYPIAPNGHEIKKVKINLEDVKERICIHPEKKQYVDKDDVIQVYVYKRKDDDRLYFAGMDQYRLMNLDKNPMIMLWYGQDKNFKYVLYNDLEKEGYIPYLKLNRNQLIRITLQSGVEGICLAGGTSSGMFEVYSILGDGLDLLASGIQRQVKTRYQITVSTIKDIQILHSNILGEIF</sequence>
<dbReference type="EMBL" id="WUUQ01000001">
    <property type="protein sequence ID" value="MXQ72956.1"/>
    <property type="molecule type" value="Genomic_DNA"/>
</dbReference>
<dbReference type="GO" id="GO:0046872">
    <property type="term" value="F:metal ion binding"/>
    <property type="evidence" value="ECO:0007669"/>
    <property type="project" value="UniProtKB-UniRule"/>
</dbReference>
<evidence type="ECO:0000256" key="3">
    <source>
        <dbReference type="ARBA" id="ARBA00022722"/>
    </source>
</evidence>
<dbReference type="GO" id="GO:0016787">
    <property type="term" value="F:hydrolase activity"/>
    <property type="evidence" value="ECO:0007669"/>
    <property type="project" value="UniProtKB-KW"/>
</dbReference>
<dbReference type="InterPro" id="IPR003615">
    <property type="entry name" value="HNH_nuc"/>
</dbReference>
<comment type="subunit">
    <text evidence="12 13">Monomer. Binds crRNA and tracrRNA.</text>
</comment>
<evidence type="ECO:0000313" key="15">
    <source>
        <dbReference type="EMBL" id="MXQ72956.1"/>
    </source>
</evidence>
<feature type="binding site" evidence="13">
    <location>
        <position position="537"/>
    </location>
    <ligand>
        <name>Mg(2+)</name>
        <dbReference type="ChEBI" id="CHEBI:18420"/>
        <label>1</label>
    </ligand>
</feature>
<gene>
    <name evidence="13 15" type="primary">cas9</name>
    <name evidence="15" type="ORF">GSF08_03265</name>
</gene>
<feature type="domain" description="HNH Cas9-type" evidence="14">
    <location>
        <begin position="541"/>
        <end position="706"/>
    </location>
</feature>
<proteinExistence type="inferred from homology"/>
<evidence type="ECO:0000256" key="5">
    <source>
        <dbReference type="ARBA" id="ARBA00022759"/>
    </source>
</evidence>
<dbReference type="GO" id="GO:0051607">
    <property type="term" value="P:defense response to virus"/>
    <property type="evidence" value="ECO:0007669"/>
    <property type="project" value="UniProtKB-UniRule"/>
</dbReference>
<feature type="binding site" evidence="13">
    <location>
        <position position="11"/>
    </location>
    <ligand>
        <name>Mg(2+)</name>
        <dbReference type="ChEBI" id="CHEBI:18420"/>
        <label>2</label>
    </ligand>
</feature>
<evidence type="ECO:0000256" key="11">
    <source>
        <dbReference type="ARBA" id="ARBA00023211"/>
    </source>
</evidence>
<protein>
    <recommendedName>
        <fullName evidence="13">CRISPR-associated endonuclease Cas9</fullName>
        <ecNumber evidence="13">3.1.-.-</ecNumber>
    </recommendedName>
</protein>
<keyword evidence="10 13" id="KW-0238">DNA-binding</keyword>
<dbReference type="Proteomes" id="UP000434036">
    <property type="component" value="Unassembled WGS sequence"/>
</dbReference>
<evidence type="ECO:0000256" key="13">
    <source>
        <dbReference type="HAMAP-Rule" id="MF_01480"/>
    </source>
</evidence>
<dbReference type="InterPro" id="IPR036397">
    <property type="entry name" value="RNaseH_sf"/>
</dbReference>
<comment type="function">
    <text evidence="13">CRISPR (clustered regularly interspaced short palindromic repeat) is an adaptive immune system that provides protection against mobile genetic elements (viruses, transposable elements and conjugative plasmids). CRISPR clusters contain spacers, sequences complementary to antecedent mobile elements, and target invading nucleic acids. CRISPR clusters are transcribed and processed into CRISPR RNA (crRNA). In type II CRISPR systems correct processing of pre-crRNA requires a trans-encoded small RNA (tracrRNA), endogenous ribonuclease 3 (rnc) and this protein. The tracrRNA serves as a guide for ribonuclease 3-aided processing of pre-crRNA. Subsequently Cas9/crRNA/tracrRNA endonucleolytically cleaves linear or circular dsDNA target complementary to the spacer; Cas9 is inactive in the absence of the 2 guide RNAs (gRNA). Cas9 recognizes the protospacer adjacent motif (PAM) in the CRISPR repeat sequences to help distinguish self versus nonself, as targets within the bacterial CRISPR locus do not have PAMs. PAM recognition is also required for catalytic activity.</text>
</comment>
<dbReference type="InterPro" id="IPR041383">
    <property type="entry name" value="RuvC_III"/>
</dbReference>
<dbReference type="NCBIfam" id="TIGR01865">
    <property type="entry name" value="cas_Csn1"/>
    <property type="match status" value="1"/>
</dbReference>
<feature type="binding site" evidence="13">
    <location>
        <position position="533"/>
    </location>
    <ligand>
        <name>Mg(2+)</name>
        <dbReference type="ChEBI" id="CHEBI:18420"/>
        <label>1</label>
    </ligand>
</feature>
<keyword evidence="7 13" id="KW-0460">Magnesium</keyword>
<dbReference type="HAMAP" id="MF_01480">
    <property type="entry name" value="Cas9"/>
    <property type="match status" value="1"/>
</dbReference>
<dbReference type="InterPro" id="IPR028629">
    <property type="entry name" value="Cas9"/>
</dbReference>
<dbReference type="PROSITE" id="PS51749">
    <property type="entry name" value="HNH_CAS9"/>
    <property type="match status" value="1"/>
</dbReference>
<evidence type="ECO:0000256" key="1">
    <source>
        <dbReference type="ARBA" id="ARBA00001946"/>
    </source>
</evidence>
<comment type="similarity">
    <text evidence="2">Belongs to the CRISPR-associated protein Cas9 family. Subtype II-A subfamily.</text>
</comment>
<evidence type="ECO:0000256" key="6">
    <source>
        <dbReference type="ARBA" id="ARBA00022801"/>
    </source>
</evidence>
<dbReference type="GO" id="GO:0043571">
    <property type="term" value="P:maintenance of CRISPR repeat elements"/>
    <property type="evidence" value="ECO:0007669"/>
    <property type="project" value="UniProtKB-UniRule"/>
</dbReference>
<reference evidence="15 16" key="1">
    <citation type="submission" date="2019-12" db="EMBL/GenBank/DDBJ databases">
        <authorList>
            <person name="Yang R."/>
        </authorList>
    </citation>
    <scope>NUCLEOTIDE SEQUENCE [LARGE SCALE GENOMIC DNA]</scope>
    <source>
        <strain evidence="15 16">DONG20-135</strain>
    </source>
</reference>
<dbReference type="Gene3D" id="3.30.420.10">
    <property type="entry name" value="Ribonuclease H-like superfamily/Ribonuclease H"/>
    <property type="match status" value="3"/>
</dbReference>
<organism evidence="15 16">
    <name type="scientific">Copranaerobaculum intestinale</name>
    <dbReference type="NCBI Taxonomy" id="2692629"/>
    <lineage>
        <taxon>Bacteria</taxon>
        <taxon>Bacillati</taxon>
        <taxon>Bacillota</taxon>
        <taxon>Erysipelotrichia</taxon>
        <taxon>Erysipelotrichales</taxon>
        <taxon>Erysipelotrichaceae</taxon>
        <taxon>Copranaerobaculum</taxon>
    </lineage>
</organism>
<dbReference type="InterPro" id="IPR033114">
    <property type="entry name" value="HNH_CAS9"/>
</dbReference>
<evidence type="ECO:0000256" key="8">
    <source>
        <dbReference type="ARBA" id="ARBA00022884"/>
    </source>
</evidence>
<keyword evidence="16" id="KW-1185">Reference proteome</keyword>
<evidence type="ECO:0000256" key="9">
    <source>
        <dbReference type="ARBA" id="ARBA00023118"/>
    </source>
</evidence>
<keyword evidence="8 13" id="KW-0694">RNA-binding</keyword>
<evidence type="ECO:0000256" key="10">
    <source>
        <dbReference type="ARBA" id="ARBA00023125"/>
    </source>
</evidence>
<dbReference type="Pfam" id="PF13395">
    <property type="entry name" value="HNH_4"/>
    <property type="match status" value="1"/>
</dbReference>